<dbReference type="GO" id="GO:0000160">
    <property type="term" value="P:phosphorelay signal transduction system"/>
    <property type="evidence" value="ECO:0007669"/>
    <property type="project" value="InterPro"/>
</dbReference>
<evidence type="ECO:0000256" key="2">
    <source>
        <dbReference type="ARBA" id="ARBA00023125"/>
    </source>
</evidence>
<evidence type="ECO:0000256" key="1">
    <source>
        <dbReference type="ARBA" id="ARBA00022553"/>
    </source>
</evidence>
<dbReference type="CDD" id="cd06170">
    <property type="entry name" value="LuxR_C_like"/>
    <property type="match status" value="1"/>
</dbReference>
<name>A0A178M5D4_9PROT</name>
<keyword evidence="1 3" id="KW-0597">Phosphoprotein</keyword>
<dbReference type="Pfam" id="PF00072">
    <property type="entry name" value="Response_reg"/>
    <property type="match status" value="1"/>
</dbReference>
<dbReference type="PROSITE" id="PS50110">
    <property type="entry name" value="RESPONSE_REGULATORY"/>
    <property type="match status" value="1"/>
</dbReference>
<dbReference type="InterPro" id="IPR001789">
    <property type="entry name" value="Sig_transdc_resp-reg_receiver"/>
</dbReference>
<dbReference type="SMART" id="SM00448">
    <property type="entry name" value="REC"/>
    <property type="match status" value="1"/>
</dbReference>
<dbReference type="Pfam" id="PF00196">
    <property type="entry name" value="GerE"/>
    <property type="match status" value="1"/>
</dbReference>
<dbReference type="InterPro" id="IPR000792">
    <property type="entry name" value="Tscrpt_reg_LuxR_C"/>
</dbReference>
<dbReference type="PROSITE" id="PS50043">
    <property type="entry name" value="HTH_LUXR_2"/>
    <property type="match status" value="1"/>
</dbReference>
<dbReference type="OrthoDB" id="9805444at2"/>
<dbReference type="InterPro" id="IPR011006">
    <property type="entry name" value="CheY-like_superfamily"/>
</dbReference>
<proteinExistence type="predicted"/>
<organism evidence="6 7">
    <name type="scientific">Paramagnetospirillum marisnigri</name>
    <dbReference type="NCBI Taxonomy" id="1285242"/>
    <lineage>
        <taxon>Bacteria</taxon>
        <taxon>Pseudomonadati</taxon>
        <taxon>Pseudomonadota</taxon>
        <taxon>Alphaproteobacteria</taxon>
        <taxon>Rhodospirillales</taxon>
        <taxon>Magnetospirillaceae</taxon>
        <taxon>Paramagnetospirillum</taxon>
    </lineage>
</organism>
<dbReference type="EMBL" id="LWQT01000131">
    <property type="protein sequence ID" value="OAN42917.1"/>
    <property type="molecule type" value="Genomic_DNA"/>
</dbReference>
<dbReference type="Gene3D" id="3.40.50.2300">
    <property type="match status" value="1"/>
</dbReference>
<comment type="caution">
    <text evidence="6">The sequence shown here is derived from an EMBL/GenBank/DDBJ whole genome shotgun (WGS) entry which is preliminary data.</text>
</comment>
<dbReference type="GO" id="GO:0006355">
    <property type="term" value="P:regulation of DNA-templated transcription"/>
    <property type="evidence" value="ECO:0007669"/>
    <property type="project" value="InterPro"/>
</dbReference>
<dbReference type="Proteomes" id="UP000078428">
    <property type="component" value="Unassembled WGS sequence"/>
</dbReference>
<dbReference type="STRING" id="1285242.A6A04_09415"/>
<dbReference type="GO" id="GO:0003677">
    <property type="term" value="F:DNA binding"/>
    <property type="evidence" value="ECO:0007669"/>
    <property type="project" value="UniProtKB-KW"/>
</dbReference>
<keyword evidence="7" id="KW-1185">Reference proteome</keyword>
<dbReference type="PANTHER" id="PTHR45566:SF2">
    <property type="entry name" value="NARL SUBFAMILY"/>
    <property type="match status" value="1"/>
</dbReference>
<dbReference type="InterPro" id="IPR016032">
    <property type="entry name" value="Sig_transdc_resp-reg_C-effctor"/>
</dbReference>
<keyword evidence="2 6" id="KW-0238">DNA-binding</keyword>
<dbReference type="SUPFAM" id="SSF46894">
    <property type="entry name" value="C-terminal effector domain of the bipartite response regulators"/>
    <property type="match status" value="1"/>
</dbReference>
<dbReference type="InterPro" id="IPR058245">
    <property type="entry name" value="NreC/VraR/RcsB-like_REC"/>
</dbReference>
<evidence type="ECO:0000259" key="5">
    <source>
        <dbReference type="PROSITE" id="PS50110"/>
    </source>
</evidence>
<protein>
    <submittedName>
        <fullName evidence="6">DNA-binding response regulator</fullName>
    </submittedName>
</protein>
<gene>
    <name evidence="6" type="ORF">A6A04_09415</name>
</gene>
<accession>A0A178M5D4</accession>
<evidence type="ECO:0000313" key="6">
    <source>
        <dbReference type="EMBL" id="OAN42917.1"/>
    </source>
</evidence>
<evidence type="ECO:0000313" key="7">
    <source>
        <dbReference type="Proteomes" id="UP000078428"/>
    </source>
</evidence>
<evidence type="ECO:0000256" key="3">
    <source>
        <dbReference type="PROSITE-ProRule" id="PRU00169"/>
    </source>
</evidence>
<feature type="domain" description="HTH luxR-type" evidence="4">
    <location>
        <begin position="145"/>
        <end position="210"/>
    </location>
</feature>
<dbReference type="RefSeq" id="WP_068495909.1">
    <property type="nucleotide sequence ID" value="NZ_LWQT01000131.1"/>
</dbReference>
<sequence>MKVLLADDHALFREGVRMVLENLAEGPLDIIEASDFPQALSHVRADPSIDIALTDLAMPGMDGISAISALRRAAPEVFLVVVSASEDPQMVRRALDAGAHGYICKSAGSASMMKGIRSVLEGDTFVSPHITVPTEAVQTQGEFDADRLRSLLTPRQRDVLGMLRQGKSNKEIARDLNLAEITVKLHVTAILRSLNCENRTQAAILAAKMGL</sequence>
<dbReference type="SUPFAM" id="SSF52172">
    <property type="entry name" value="CheY-like"/>
    <property type="match status" value="1"/>
</dbReference>
<dbReference type="AlphaFoldDB" id="A0A178M5D4"/>
<feature type="domain" description="Response regulatory" evidence="5">
    <location>
        <begin position="2"/>
        <end position="120"/>
    </location>
</feature>
<dbReference type="InterPro" id="IPR051015">
    <property type="entry name" value="EvgA-like"/>
</dbReference>
<dbReference type="SMART" id="SM00421">
    <property type="entry name" value="HTH_LUXR"/>
    <property type="match status" value="1"/>
</dbReference>
<dbReference type="PANTHER" id="PTHR45566">
    <property type="entry name" value="HTH-TYPE TRANSCRIPTIONAL REGULATOR YHJB-RELATED"/>
    <property type="match status" value="1"/>
</dbReference>
<evidence type="ECO:0000259" key="4">
    <source>
        <dbReference type="PROSITE" id="PS50043"/>
    </source>
</evidence>
<dbReference type="PRINTS" id="PR00038">
    <property type="entry name" value="HTHLUXR"/>
</dbReference>
<reference evidence="6 7" key="1">
    <citation type="submission" date="2016-04" db="EMBL/GenBank/DDBJ databases">
        <title>Draft genome sequence of freshwater magnetotactic bacteria Magnetospirillum marisnigri SP-1 and Magnetospirillum moscoviense BB-1.</title>
        <authorList>
            <person name="Koziaeva V."/>
            <person name="Dziuba M.V."/>
            <person name="Ivanov T.M."/>
            <person name="Kuznetsov B."/>
            <person name="Grouzdev D.S."/>
        </authorList>
    </citation>
    <scope>NUCLEOTIDE SEQUENCE [LARGE SCALE GENOMIC DNA]</scope>
    <source>
        <strain evidence="6 7">SP-1</strain>
    </source>
</reference>
<dbReference type="CDD" id="cd17535">
    <property type="entry name" value="REC_NarL-like"/>
    <property type="match status" value="1"/>
</dbReference>
<feature type="modified residue" description="4-aspartylphosphate" evidence="3">
    <location>
        <position position="55"/>
    </location>
</feature>